<dbReference type="Proteomes" id="UP000013015">
    <property type="component" value="Unassembled WGS sequence"/>
</dbReference>
<feature type="region of interest" description="Disordered" evidence="1">
    <location>
        <begin position="225"/>
        <end position="252"/>
    </location>
</feature>
<dbReference type="HOGENOM" id="CLU_1101039_0_0_11"/>
<dbReference type="AlphaFoldDB" id="N6X3R8"/>
<evidence type="ECO:0000313" key="4">
    <source>
        <dbReference type="Proteomes" id="UP000013015"/>
    </source>
</evidence>
<dbReference type="Pfam" id="PF13173">
    <property type="entry name" value="AAA_14"/>
    <property type="match status" value="1"/>
</dbReference>
<dbReference type="PANTHER" id="PTHR43566">
    <property type="entry name" value="CONSERVED PROTEIN"/>
    <property type="match status" value="1"/>
</dbReference>
<dbReference type="PATRIC" id="fig|888050.3.peg.870"/>
<feature type="domain" description="AAA" evidence="2">
    <location>
        <begin position="17"/>
        <end position="86"/>
    </location>
</feature>
<evidence type="ECO:0000313" key="3">
    <source>
        <dbReference type="EMBL" id="ENO18351.1"/>
    </source>
</evidence>
<dbReference type="eggNOG" id="COG1373">
    <property type="taxonomic scope" value="Bacteria"/>
</dbReference>
<proteinExistence type="predicted"/>
<dbReference type="PANTHER" id="PTHR43566:SF2">
    <property type="entry name" value="DUF4143 DOMAIN-CONTAINING PROTEIN"/>
    <property type="match status" value="1"/>
</dbReference>
<gene>
    <name evidence="3" type="ORF">HMPREF9004_0920</name>
</gene>
<name>N6X3R8_9ACTO</name>
<dbReference type="EMBL" id="AQHZ01000015">
    <property type="protein sequence ID" value="ENO18351.1"/>
    <property type="molecule type" value="Genomic_DNA"/>
</dbReference>
<dbReference type="InterPro" id="IPR041682">
    <property type="entry name" value="AAA_14"/>
</dbReference>
<dbReference type="STRING" id="888050.HMPREF9004_0920"/>
<reference evidence="3 4" key="1">
    <citation type="submission" date="2013-03" db="EMBL/GenBank/DDBJ databases">
        <title>Reference genome for the Human Microbiome Project.</title>
        <authorList>
            <person name="Aqrawi P."/>
            <person name="Ayvaz T."/>
            <person name="Bess C."/>
            <person name="Blankenburg K."/>
            <person name="Coyle M."/>
            <person name="Deng J."/>
            <person name="Forbes L."/>
            <person name="Fowler G."/>
            <person name="Francisco L."/>
            <person name="Fu Q."/>
            <person name="Gibbs R."/>
            <person name="Gross S."/>
            <person name="Gubbala S."/>
            <person name="Hale W."/>
            <person name="Hemphill L."/>
            <person name="Highlander S."/>
            <person name="Hirani K."/>
            <person name="Jackson L."/>
            <person name="Jakkamsetti A."/>
            <person name="Javaid M."/>
            <person name="Jayaseelan J.C."/>
            <person name="Jiang H."/>
            <person name="Joshi V."/>
            <person name="Korchina V."/>
            <person name="Kovar C."/>
            <person name="Lara F."/>
            <person name="Lee S."/>
            <person name="Liu Y."/>
            <person name="Mata R."/>
            <person name="Mathew T."/>
            <person name="Munidasa M."/>
            <person name="Muzny D."/>
            <person name="Nazareth L."/>
            <person name="Ngo R."/>
            <person name="Nguyen L."/>
            <person name="Nguyen N."/>
            <person name="Okwuonu G."/>
            <person name="Ongeri F."/>
            <person name="Palculict T."/>
            <person name="Patil S."/>
            <person name="Petrosino J."/>
            <person name="Pham C."/>
            <person name="Pham P."/>
            <person name="Pu L.-L."/>
            <person name="Qin X."/>
            <person name="Qu J."/>
            <person name="Reid J."/>
            <person name="Ross M."/>
            <person name="Ruth R."/>
            <person name="Saada N."/>
            <person name="San Lucas F."/>
            <person name="Santibanez J."/>
            <person name="Shang Y."/>
            <person name="Simmons D."/>
            <person name="Song X.-Z."/>
            <person name="Tang L.-Y."/>
            <person name="Thornton R."/>
            <person name="Warren J."/>
            <person name="Weissenberger G."/>
            <person name="Wilczek-Boney K."/>
            <person name="Worley K."/>
            <person name="Youmans B."/>
            <person name="Zhang J."/>
            <person name="Zhang L."/>
            <person name="Zhao Z."/>
            <person name="Zhou C."/>
            <person name="Zhu D."/>
            <person name="Zhu Y."/>
        </authorList>
    </citation>
    <scope>NUCLEOTIDE SEQUENCE [LARGE SCALE GENOMIC DNA]</scope>
    <source>
        <strain evidence="3 4">F0333</strain>
    </source>
</reference>
<protein>
    <recommendedName>
        <fullName evidence="2">AAA domain-containing protein</fullName>
    </recommendedName>
</protein>
<sequence>MDVARAARATAQIQPEQLFMETPPIVFDEWQEVPELWNLVRRAVNDHEGKGLYILTGSARPRDNARMHSGADRIGRLRMRPMSLFETRHSSGQISLKRFLIGEDPSGRAERLAIHNLLERIVIGGWPDLLDATERAARTWLRDYLRNVAEVDVPGMGLRRNPANIERLLTSLGRSAATPLNLTALARDVGRATGSGRIRNAVQLPRRFGQTDAGRSDSSLAAAHEISNPTPHNTGQSLRGSFARGIGTRSGS</sequence>
<organism evidence="3 4">
    <name type="scientific">Schaalia cardiffensis F0333</name>
    <dbReference type="NCBI Taxonomy" id="888050"/>
    <lineage>
        <taxon>Bacteria</taxon>
        <taxon>Bacillati</taxon>
        <taxon>Actinomycetota</taxon>
        <taxon>Actinomycetes</taxon>
        <taxon>Actinomycetales</taxon>
        <taxon>Actinomycetaceae</taxon>
        <taxon>Schaalia</taxon>
    </lineage>
</organism>
<accession>N6X3R8</accession>
<keyword evidence="4" id="KW-1185">Reference proteome</keyword>
<evidence type="ECO:0000259" key="2">
    <source>
        <dbReference type="Pfam" id="PF13173"/>
    </source>
</evidence>
<evidence type="ECO:0000256" key="1">
    <source>
        <dbReference type="SAM" id="MobiDB-lite"/>
    </source>
</evidence>
<comment type="caution">
    <text evidence="3">The sequence shown here is derived from an EMBL/GenBank/DDBJ whole genome shotgun (WGS) entry which is preliminary data.</text>
</comment>
<feature type="compositionally biased region" description="Polar residues" evidence="1">
    <location>
        <begin position="227"/>
        <end position="239"/>
    </location>
</feature>